<proteinExistence type="predicted"/>
<accession>M1DNP2</accession>
<evidence type="ECO:0000313" key="4">
    <source>
        <dbReference type="Proteomes" id="UP000011115"/>
    </source>
</evidence>
<name>M1DNP2_SOLTU</name>
<organism evidence="3 4">
    <name type="scientific">Solanum tuberosum</name>
    <name type="common">Potato</name>
    <dbReference type="NCBI Taxonomy" id="4113"/>
    <lineage>
        <taxon>Eukaryota</taxon>
        <taxon>Viridiplantae</taxon>
        <taxon>Streptophyta</taxon>
        <taxon>Embryophyta</taxon>
        <taxon>Tracheophyta</taxon>
        <taxon>Spermatophyta</taxon>
        <taxon>Magnoliopsida</taxon>
        <taxon>eudicotyledons</taxon>
        <taxon>Gunneridae</taxon>
        <taxon>Pentapetalae</taxon>
        <taxon>asterids</taxon>
        <taxon>lamiids</taxon>
        <taxon>Solanales</taxon>
        <taxon>Solanaceae</taxon>
        <taxon>Solanoideae</taxon>
        <taxon>Solaneae</taxon>
        <taxon>Solanum</taxon>
    </lineage>
</organism>
<evidence type="ECO:0000313" key="3">
    <source>
        <dbReference type="EnsemblPlants" id="PGSC0003DMT400091915"/>
    </source>
</evidence>
<evidence type="ECO:0000256" key="1">
    <source>
        <dbReference type="SAM" id="Coils"/>
    </source>
</evidence>
<dbReference type="InParanoid" id="M1DNP2"/>
<dbReference type="Proteomes" id="UP000011115">
    <property type="component" value="Unassembled WGS sequence"/>
</dbReference>
<dbReference type="PaxDb" id="4113-PGSC0003DMT400091915"/>
<keyword evidence="4" id="KW-1185">Reference proteome</keyword>
<sequence length="111" mass="13162">MKDLSSGMTANREEYDAPSEDEVEYKKTEGWKAEYKEMEKQAQVLEELLQDIRTRQKEIMDERKGLEKLKNKLLAQEKSGKIERTRNELVATEMQMDGLRKYWSNIQSLFP</sequence>
<evidence type="ECO:0000256" key="2">
    <source>
        <dbReference type="SAM" id="MobiDB-lite"/>
    </source>
</evidence>
<feature type="coiled-coil region" evidence="1">
    <location>
        <begin position="28"/>
        <end position="76"/>
    </location>
</feature>
<dbReference type="EnsemblPlants" id="PGSC0003DMT400091915">
    <property type="protein sequence ID" value="PGSC0003DMT400091915"/>
    <property type="gene ID" value="PGSC0003DMG400041486"/>
</dbReference>
<reference evidence="4" key="1">
    <citation type="journal article" date="2011" name="Nature">
        <title>Genome sequence and analysis of the tuber crop potato.</title>
        <authorList>
            <consortium name="The Potato Genome Sequencing Consortium"/>
        </authorList>
    </citation>
    <scope>NUCLEOTIDE SEQUENCE [LARGE SCALE GENOMIC DNA]</scope>
    <source>
        <strain evidence="4">cv. DM1-3 516 R44</strain>
    </source>
</reference>
<dbReference type="Gramene" id="RHC10H1G1306.2.1">
    <property type="protein sequence ID" value="RHC10H1G1306.2.1.cds.1"/>
    <property type="gene ID" value="RHC10H1G1306.2"/>
</dbReference>
<reference evidence="3" key="2">
    <citation type="submission" date="2015-06" db="UniProtKB">
        <authorList>
            <consortium name="EnsemblPlants"/>
        </authorList>
    </citation>
    <scope>IDENTIFICATION</scope>
    <source>
        <strain evidence="3">DM1-3 516 R44</strain>
    </source>
</reference>
<dbReference type="Gramene" id="PGSC0003DMT400091915">
    <property type="protein sequence ID" value="PGSC0003DMT400091915"/>
    <property type="gene ID" value="PGSC0003DMG400041486"/>
</dbReference>
<dbReference type="AlphaFoldDB" id="M1DNP2"/>
<feature type="region of interest" description="Disordered" evidence="2">
    <location>
        <begin position="1"/>
        <end position="23"/>
    </location>
</feature>
<keyword evidence="1" id="KW-0175">Coiled coil</keyword>
<dbReference type="HOGENOM" id="CLU_2162861_0_0_1"/>
<protein>
    <submittedName>
        <fullName evidence="3">Uncharacterized protein</fullName>
    </submittedName>
</protein>